<reference evidence="2" key="1">
    <citation type="journal article" date="2023" name="Insect Mol. Biol.">
        <title>Genome sequencing provides insights into the evolution of gene families encoding plant cell wall-degrading enzymes in longhorned beetles.</title>
        <authorList>
            <person name="Shin N.R."/>
            <person name="Okamura Y."/>
            <person name="Kirsch R."/>
            <person name="Pauchet Y."/>
        </authorList>
    </citation>
    <scope>NUCLEOTIDE SEQUENCE</scope>
    <source>
        <strain evidence="2">MMC_N1</strain>
    </source>
</reference>
<dbReference type="Proteomes" id="UP001162164">
    <property type="component" value="Unassembled WGS sequence"/>
</dbReference>
<evidence type="ECO:0000313" key="2">
    <source>
        <dbReference type="EMBL" id="KAJ8984633.1"/>
    </source>
</evidence>
<evidence type="ECO:0000256" key="1">
    <source>
        <dbReference type="SAM" id="MobiDB-lite"/>
    </source>
</evidence>
<keyword evidence="3" id="KW-1185">Reference proteome</keyword>
<sequence length="131" mass="15113">MDSRDDEDFHRTLEPVVIINDSVEENTNKLPECGANLLSRSFEKDELINSIGPEISIIPVPIRKRKPQVKIRLFQKEYSPSKDITNSTKVQGIISRSPREKVRRVSRDEAINAEDTYAKRKSNPPREMPHM</sequence>
<protein>
    <submittedName>
        <fullName evidence="2">Uncharacterized protein</fullName>
    </submittedName>
</protein>
<dbReference type="EMBL" id="JAPWTJ010000030">
    <property type="protein sequence ID" value="KAJ8984633.1"/>
    <property type="molecule type" value="Genomic_DNA"/>
</dbReference>
<feature type="compositionally biased region" description="Basic and acidic residues" evidence="1">
    <location>
        <begin position="97"/>
        <end position="110"/>
    </location>
</feature>
<proteinExistence type="predicted"/>
<organism evidence="2 3">
    <name type="scientific">Molorchus minor</name>
    <dbReference type="NCBI Taxonomy" id="1323400"/>
    <lineage>
        <taxon>Eukaryota</taxon>
        <taxon>Metazoa</taxon>
        <taxon>Ecdysozoa</taxon>
        <taxon>Arthropoda</taxon>
        <taxon>Hexapoda</taxon>
        <taxon>Insecta</taxon>
        <taxon>Pterygota</taxon>
        <taxon>Neoptera</taxon>
        <taxon>Endopterygota</taxon>
        <taxon>Coleoptera</taxon>
        <taxon>Polyphaga</taxon>
        <taxon>Cucujiformia</taxon>
        <taxon>Chrysomeloidea</taxon>
        <taxon>Cerambycidae</taxon>
        <taxon>Lamiinae</taxon>
        <taxon>Monochamini</taxon>
        <taxon>Molorchus</taxon>
    </lineage>
</organism>
<accession>A0ABQ9K1Y1</accession>
<feature type="region of interest" description="Disordered" evidence="1">
    <location>
        <begin position="80"/>
        <end position="131"/>
    </location>
</feature>
<name>A0ABQ9K1Y1_9CUCU</name>
<gene>
    <name evidence="2" type="ORF">NQ317_009861</name>
</gene>
<comment type="caution">
    <text evidence="2">The sequence shown here is derived from an EMBL/GenBank/DDBJ whole genome shotgun (WGS) entry which is preliminary data.</text>
</comment>
<evidence type="ECO:0000313" key="3">
    <source>
        <dbReference type="Proteomes" id="UP001162164"/>
    </source>
</evidence>